<evidence type="ECO:0000256" key="2">
    <source>
        <dbReference type="ARBA" id="ARBA00010291"/>
    </source>
</evidence>
<reference evidence="5 6" key="1">
    <citation type="journal article" date="2013" name="Genome Biol.">
        <title>Genome of Acanthamoeba castellanii highlights extensive lateral gene transfer and early evolution of tyrosine kinase signaling.</title>
        <authorList>
            <person name="Clarke M."/>
            <person name="Lohan A.J."/>
            <person name="Liu B."/>
            <person name="Lagkouvardos I."/>
            <person name="Roy S."/>
            <person name="Zafar N."/>
            <person name="Bertelli C."/>
            <person name="Schilde C."/>
            <person name="Kianianmomeni A."/>
            <person name="Burglin T.R."/>
            <person name="Frech C."/>
            <person name="Turcotte B."/>
            <person name="Kopec K.O."/>
            <person name="Synnott J.M."/>
            <person name="Choo C."/>
            <person name="Paponov I."/>
            <person name="Finkler A."/>
            <person name="Soon Heng Tan C."/>
            <person name="Hutchins A.P."/>
            <person name="Weinmeier T."/>
            <person name="Rattei T."/>
            <person name="Chu J.S."/>
            <person name="Gimenez G."/>
            <person name="Irimia M."/>
            <person name="Rigden D.J."/>
            <person name="Fitzpatrick D.A."/>
            <person name="Lorenzo-Morales J."/>
            <person name="Bateman A."/>
            <person name="Chiu C.H."/>
            <person name="Tang P."/>
            <person name="Hegemann P."/>
            <person name="Fromm H."/>
            <person name="Raoult D."/>
            <person name="Greub G."/>
            <person name="Miranda-Saavedra D."/>
            <person name="Chen N."/>
            <person name="Nash P."/>
            <person name="Ginger M.L."/>
            <person name="Horn M."/>
            <person name="Schaap P."/>
            <person name="Caler L."/>
            <person name="Loftus B."/>
        </authorList>
    </citation>
    <scope>NUCLEOTIDE SEQUENCE [LARGE SCALE GENOMIC DNA]</scope>
    <source>
        <strain evidence="5 6">Neff</strain>
    </source>
</reference>
<dbReference type="PANTHER" id="PTHR16684">
    <property type="entry name" value="CENTROMERE PROTEIN C"/>
    <property type="match status" value="1"/>
</dbReference>
<sequence>MSLRASRLSVGANIALLGIVGRKTGIAPKANVLKDADDMDNVDDWFASSDEEEARDLAEMEEEVEEEVEVEEEAEMEESEIGEQEPSFAIASPARRGGGALSILDQSFMQNVTPIRRVSSRADVTFAEQDSLPWVSPPNLSPTRASESTAAKSRAGGEKRRSTVTANVATTAAAAAAQPSSIRSGSVVNARAKPTPPSPPPPVDDGNDDQLDTSGYSSVPESVAMTTSKPAMASTADQTATSTIKSGRKGKKSAARTTSAKPRREATVIADDDSSVSGHASVAAASDQSAWAVSSVSSSGVDSVRLPPTPKVMIMDESSRPRARRKKRGRDLTEERSDDDEKEERSEDEDEEDSAKPRSKGKAAKQSTKALSKKQEKRKRDEEEDDEEEEKQQKKKKKENESKQRRRTEEEEEDDVSGGEDEADVQYARNAKGRKGAASARTAAAAPTKSAAASAKDTGKRKAAATRSPPPKASKKRRLEDDDEEEEEEDDEEERRRESKRRGKQKATTPSPPASPARADDVSFGGADVSGFTEPDHSLGAADVRSVSMEMASPETSHSDDGGGGGGYETHIPLKDAAPSSPVGQRYLSETSMNDLTVYEELPTFVDPNDVTWAANDSLIEETEANRQAPTRRSKRKKVTPLAYWKNERVVYGFKEGDRMRSVKDVVRITSPEVPWRAHADGVMRSRLVFILWAPDATSTKERMVGEHVRPRAPRASSTSGAAEA</sequence>
<dbReference type="OrthoDB" id="1939643at2759"/>
<dbReference type="PANTHER" id="PTHR16684:SF11">
    <property type="entry name" value="CENTROMERE PROTEIN C"/>
    <property type="match status" value="1"/>
</dbReference>
<feature type="compositionally biased region" description="Polar residues" evidence="4">
    <location>
        <begin position="212"/>
        <end position="245"/>
    </location>
</feature>
<feature type="compositionally biased region" description="Acidic residues" evidence="4">
    <location>
        <begin position="481"/>
        <end position="493"/>
    </location>
</feature>
<feature type="compositionally biased region" description="Polar residues" evidence="4">
    <location>
        <begin position="178"/>
        <end position="187"/>
    </location>
</feature>
<feature type="compositionally biased region" description="Low complexity" evidence="4">
    <location>
        <begin position="163"/>
        <end position="177"/>
    </location>
</feature>
<evidence type="ECO:0000256" key="4">
    <source>
        <dbReference type="SAM" id="MobiDB-lite"/>
    </source>
</evidence>
<comment type="subcellular location">
    <subcellularLocation>
        <location evidence="1">Nucleus</location>
    </subcellularLocation>
</comment>
<feature type="compositionally biased region" description="Basic and acidic residues" evidence="4">
    <location>
        <begin position="701"/>
        <end position="710"/>
    </location>
</feature>
<dbReference type="GO" id="GO:0051455">
    <property type="term" value="P:spindle attachment to meiosis I kinetochore"/>
    <property type="evidence" value="ECO:0007669"/>
    <property type="project" value="TreeGrafter"/>
</dbReference>
<feature type="compositionally biased region" description="Acidic residues" evidence="4">
    <location>
        <begin position="410"/>
        <end position="424"/>
    </location>
</feature>
<dbReference type="KEGG" id="acan:ACA1_175460"/>
<dbReference type="GO" id="GO:0051382">
    <property type="term" value="P:kinetochore assembly"/>
    <property type="evidence" value="ECO:0007669"/>
    <property type="project" value="InterPro"/>
</dbReference>
<dbReference type="EMBL" id="KB007811">
    <property type="protein sequence ID" value="ELR24871.1"/>
    <property type="molecule type" value="Genomic_DNA"/>
</dbReference>
<feature type="compositionally biased region" description="Low complexity" evidence="4">
    <location>
        <begin position="275"/>
        <end position="304"/>
    </location>
</feature>
<feature type="region of interest" description="Disordered" evidence="4">
    <location>
        <begin position="67"/>
        <end position="94"/>
    </location>
</feature>
<accession>L8HKD5</accession>
<proteinExistence type="inferred from homology"/>
<evidence type="ECO:0000256" key="3">
    <source>
        <dbReference type="ARBA" id="ARBA00023242"/>
    </source>
</evidence>
<feature type="compositionally biased region" description="Acidic residues" evidence="4">
    <location>
        <begin position="336"/>
        <end position="353"/>
    </location>
</feature>
<feature type="compositionally biased region" description="Polar residues" evidence="4">
    <location>
        <begin position="716"/>
        <end position="725"/>
    </location>
</feature>
<dbReference type="AlphaFoldDB" id="L8HKD5"/>
<dbReference type="VEuPathDB" id="AmoebaDB:ACA1_175460"/>
<evidence type="ECO:0000313" key="6">
    <source>
        <dbReference type="Proteomes" id="UP000011083"/>
    </source>
</evidence>
<feature type="compositionally biased region" description="Low complexity" evidence="4">
    <location>
        <begin position="436"/>
        <end position="456"/>
    </location>
</feature>
<feature type="compositionally biased region" description="Pro residues" evidence="4">
    <location>
        <begin position="194"/>
        <end position="203"/>
    </location>
</feature>
<feature type="compositionally biased region" description="Acidic residues" evidence="4">
    <location>
        <begin position="67"/>
        <end position="83"/>
    </location>
</feature>
<evidence type="ECO:0000256" key="1">
    <source>
        <dbReference type="ARBA" id="ARBA00004123"/>
    </source>
</evidence>
<comment type="similarity">
    <text evidence="2">Belongs to the CENP-C/MIF2 family.</text>
</comment>
<feature type="compositionally biased region" description="Basic and acidic residues" evidence="4">
    <location>
        <begin position="398"/>
        <end position="409"/>
    </location>
</feature>
<dbReference type="GO" id="GO:0005634">
    <property type="term" value="C:nucleus"/>
    <property type="evidence" value="ECO:0007669"/>
    <property type="project" value="UniProtKB-SubCell"/>
</dbReference>
<keyword evidence="3" id="KW-0539">Nucleus</keyword>
<feature type="compositionally biased region" description="Polar residues" evidence="4">
    <location>
        <begin position="141"/>
        <end position="151"/>
    </location>
</feature>
<dbReference type="GeneID" id="14925903"/>
<dbReference type="RefSeq" id="XP_004356771.1">
    <property type="nucleotide sequence ID" value="XM_004356718.1"/>
</dbReference>
<evidence type="ECO:0000313" key="5">
    <source>
        <dbReference type="EMBL" id="ELR24871.1"/>
    </source>
</evidence>
<gene>
    <name evidence="5" type="ORF">ACA1_175460</name>
</gene>
<organism evidence="5 6">
    <name type="scientific">Acanthamoeba castellanii (strain ATCC 30010 / Neff)</name>
    <dbReference type="NCBI Taxonomy" id="1257118"/>
    <lineage>
        <taxon>Eukaryota</taxon>
        <taxon>Amoebozoa</taxon>
        <taxon>Discosea</taxon>
        <taxon>Longamoebia</taxon>
        <taxon>Centramoebida</taxon>
        <taxon>Acanthamoebidae</taxon>
        <taxon>Acanthamoeba</taxon>
    </lineage>
</organism>
<dbReference type="OMA" id="VDDWFAS"/>
<keyword evidence="6" id="KW-1185">Reference proteome</keyword>
<dbReference type="GO" id="GO:0019237">
    <property type="term" value="F:centromeric DNA binding"/>
    <property type="evidence" value="ECO:0007669"/>
    <property type="project" value="InterPro"/>
</dbReference>
<dbReference type="InterPro" id="IPR028386">
    <property type="entry name" value="CENP-C/Mif2/cnp3"/>
</dbReference>
<protein>
    <submittedName>
        <fullName evidence="5">Uncharacterized protein</fullName>
    </submittedName>
</protein>
<dbReference type="GO" id="GO:0000776">
    <property type="term" value="C:kinetochore"/>
    <property type="evidence" value="ECO:0007669"/>
    <property type="project" value="InterPro"/>
</dbReference>
<feature type="region of interest" description="Disordered" evidence="4">
    <location>
        <begin position="128"/>
        <end position="585"/>
    </location>
</feature>
<dbReference type="Proteomes" id="UP000011083">
    <property type="component" value="Unassembled WGS sequence"/>
</dbReference>
<name>L8HKD5_ACACF</name>
<feature type="region of interest" description="Disordered" evidence="4">
    <location>
        <begin position="701"/>
        <end position="725"/>
    </location>
</feature>
<dbReference type="GO" id="GO:0051315">
    <property type="term" value="P:attachment of mitotic spindle microtubules to kinetochore"/>
    <property type="evidence" value="ECO:0007669"/>
    <property type="project" value="TreeGrafter"/>
</dbReference>